<feature type="coiled-coil region" evidence="5">
    <location>
        <begin position="431"/>
        <end position="481"/>
    </location>
</feature>
<feature type="region of interest" description="Disordered" evidence="6">
    <location>
        <begin position="561"/>
        <end position="642"/>
    </location>
</feature>
<evidence type="ECO:0000313" key="8">
    <source>
        <dbReference type="EMBL" id="GMI45846.1"/>
    </source>
</evidence>
<evidence type="ECO:0000256" key="5">
    <source>
        <dbReference type="SAM" id="Coils"/>
    </source>
</evidence>
<evidence type="ECO:0000259" key="7">
    <source>
        <dbReference type="PROSITE" id="PS50199"/>
    </source>
</evidence>
<organism evidence="8 9">
    <name type="scientific">Triparma columacea</name>
    <dbReference type="NCBI Taxonomy" id="722753"/>
    <lineage>
        <taxon>Eukaryota</taxon>
        <taxon>Sar</taxon>
        <taxon>Stramenopiles</taxon>
        <taxon>Ochrophyta</taxon>
        <taxon>Bolidophyceae</taxon>
        <taxon>Parmales</taxon>
        <taxon>Triparmaceae</taxon>
        <taxon>Triparma</taxon>
    </lineage>
</organism>
<feature type="compositionally biased region" description="Basic and acidic residues" evidence="6">
    <location>
        <begin position="573"/>
        <end position="607"/>
    </location>
</feature>
<keyword evidence="9" id="KW-1185">Reference proteome</keyword>
<evidence type="ECO:0000256" key="1">
    <source>
        <dbReference type="ARBA" id="ARBA00022723"/>
    </source>
</evidence>
<evidence type="ECO:0000256" key="6">
    <source>
        <dbReference type="SAM" id="MobiDB-lite"/>
    </source>
</evidence>
<dbReference type="PROSITE" id="PS50199">
    <property type="entry name" value="ZF_RANBP2_2"/>
    <property type="match status" value="1"/>
</dbReference>
<keyword evidence="1" id="KW-0479">Metal-binding</keyword>
<keyword evidence="5" id="KW-0175">Coiled coil</keyword>
<feature type="compositionally biased region" description="Basic residues" evidence="6">
    <location>
        <begin position="15"/>
        <end position="29"/>
    </location>
</feature>
<feature type="region of interest" description="Disordered" evidence="6">
    <location>
        <begin position="1"/>
        <end position="85"/>
    </location>
</feature>
<dbReference type="SUPFAM" id="SSF90209">
    <property type="entry name" value="Ran binding protein zinc finger-like"/>
    <property type="match status" value="1"/>
</dbReference>
<accession>A0A9W7GJF9</accession>
<keyword evidence="3" id="KW-0862">Zinc</keyword>
<dbReference type="InterPro" id="IPR001876">
    <property type="entry name" value="Znf_RanBP2"/>
</dbReference>
<dbReference type="PROSITE" id="PS01358">
    <property type="entry name" value="ZF_RANBP2_1"/>
    <property type="match status" value="1"/>
</dbReference>
<protein>
    <recommendedName>
        <fullName evidence="7">RanBP2-type domain-containing protein</fullName>
    </recommendedName>
</protein>
<feature type="domain" description="RanBP2-type" evidence="7">
    <location>
        <begin position="79"/>
        <end position="109"/>
    </location>
</feature>
<feature type="compositionally biased region" description="Basic and acidic residues" evidence="6">
    <location>
        <begin position="618"/>
        <end position="642"/>
    </location>
</feature>
<comment type="caution">
    <text evidence="8">The sequence shown here is derived from an EMBL/GenBank/DDBJ whole genome shotgun (WGS) entry which is preliminary data.</text>
</comment>
<keyword evidence="2 4" id="KW-0863">Zinc-finger</keyword>
<feature type="region of interest" description="Disordered" evidence="6">
    <location>
        <begin position="120"/>
        <end position="145"/>
    </location>
</feature>
<feature type="compositionally biased region" description="Low complexity" evidence="6">
    <location>
        <begin position="56"/>
        <end position="85"/>
    </location>
</feature>
<sequence length="642" mass="71183">MGGKVPKRRNDLMKHTSKSTTTKKKKKRSSLPPDPPPPPSTQTSSRVTGDHRARVASSSAAAASKQDVVDLCDSSSESDSGTDWSCQTCTFNNASNRLNCAICGVRKVSTTDIEVIDLFEDSDDDNTPFPPDDTPFPPASSSCVSNKPPAANTIMTTDLTGHNSGDNDTPPPPPLPIKEIAHLQARACLPEESDIRMTLIKSFKSMCPNWASFPLALAVLALQEGPALNLSDDNQRSALEDIQSSIVTAHSKGLHFHHPTPQVIKNLSQSYGLNPSEVEKIMHHLLDKIPPLDIMYLKWMHHRLEGTTRCGSSPQMSLCYVLSVAASTEGLDYLKGIDRDDGHCKDLNMLWRDVINQAKKAKVKAVELKAIFGDGIAEVEEVLDFKIKTTEDKEEELLELMRIANETNLLQDIPMLSKGMLLHRRGSKKRVEELKVITKRVQEELETAESEEKRVQLNTILTAAQGELQKAEQSLQIKSNLGFAWNSQKDDKGKSVVAVSGGVESGKRATVAANKNPSLRTPKEQANLDLRSRSGKKVGKQRTVAAEKILQGETLTAKEDRLWKGLKKGGGMSKDKERKTRENRGKEANRRADQPKAKKDARREKARIWAAQSRAKKKKEEKEKEEKEKKEKEEEERRSSGL</sequence>
<dbReference type="GO" id="GO:0008270">
    <property type="term" value="F:zinc ion binding"/>
    <property type="evidence" value="ECO:0007669"/>
    <property type="project" value="UniProtKB-KW"/>
</dbReference>
<dbReference type="Gene3D" id="2.30.30.380">
    <property type="entry name" value="Zn-finger domain of Sec23/24"/>
    <property type="match status" value="1"/>
</dbReference>
<evidence type="ECO:0000256" key="3">
    <source>
        <dbReference type="ARBA" id="ARBA00022833"/>
    </source>
</evidence>
<reference evidence="9" key="1">
    <citation type="journal article" date="2023" name="Commun. Biol.">
        <title>Genome analysis of Parmales, the sister group of diatoms, reveals the evolutionary specialization of diatoms from phago-mixotrophs to photoautotrophs.</title>
        <authorList>
            <person name="Ban H."/>
            <person name="Sato S."/>
            <person name="Yoshikawa S."/>
            <person name="Yamada K."/>
            <person name="Nakamura Y."/>
            <person name="Ichinomiya M."/>
            <person name="Sato N."/>
            <person name="Blanc-Mathieu R."/>
            <person name="Endo H."/>
            <person name="Kuwata A."/>
            <person name="Ogata H."/>
        </authorList>
    </citation>
    <scope>NUCLEOTIDE SEQUENCE [LARGE SCALE GENOMIC DNA]</scope>
</reference>
<feature type="compositionally biased region" description="Pro residues" evidence="6">
    <location>
        <begin position="128"/>
        <end position="138"/>
    </location>
</feature>
<feature type="region of interest" description="Disordered" evidence="6">
    <location>
        <begin position="505"/>
        <end position="543"/>
    </location>
</feature>
<proteinExistence type="predicted"/>
<gene>
    <name evidence="8" type="ORF">TrCOL_g12550</name>
</gene>
<evidence type="ECO:0000313" key="9">
    <source>
        <dbReference type="Proteomes" id="UP001165065"/>
    </source>
</evidence>
<evidence type="ECO:0000256" key="2">
    <source>
        <dbReference type="ARBA" id="ARBA00022771"/>
    </source>
</evidence>
<dbReference type="InterPro" id="IPR036443">
    <property type="entry name" value="Znf_RanBP2_sf"/>
</dbReference>
<dbReference type="SMART" id="SM00547">
    <property type="entry name" value="ZnF_RBZ"/>
    <property type="match status" value="1"/>
</dbReference>
<dbReference type="EMBL" id="BRYA01000267">
    <property type="protein sequence ID" value="GMI45846.1"/>
    <property type="molecule type" value="Genomic_DNA"/>
</dbReference>
<dbReference type="AlphaFoldDB" id="A0A9W7GJF9"/>
<evidence type="ECO:0000256" key="4">
    <source>
        <dbReference type="PROSITE-ProRule" id="PRU00322"/>
    </source>
</evidence>
<dbReference type="Proteomes" id="UP001165065">
    <property type="component" value="Unassembled WGS sequence"/>
</dbReference>
<name>A0A9W7GJF9_9STRA</name>